<evidence type="ECO:0000256" key="1">
    <source>
        <dbReference type="SAM" id="MobiDB-lite"/>
    </source>
</evidence>
<organism evidence="2 3">
    <name type="scientific">Streptomyces thinghirensis</name>
    <dbReference type="NCBI Taxonomy" id="551547"/>
    <lineage>
        <taxon>Bacteria</taxon>
        <taxon>Bacillati</taxon>
        <taxon>Actinomycetota</taxon>
        <taxon>Actinomycetes</taxon>
        <taxon>Kitasatosporales</taxon>
        <taxon>Streptomycetaceae</taxon>
        <taxon>Streptomyces</taxon>
    </lineage>
</organism>
<accession>A0ABP9TEU5</accession>
<dbReference type="Proteomes" id="UP001499878">
    <property type="component" value="Unassembled WGS sequence"/>
</dbReference>
<reference evidence="3" key="1">
    <citation type="journal article" date="2019" name="Int. J. Syst. Evol. Microbiol.">
        <title>The Global Catalogue of Microorganisms (GCM) 10K type strain sequencing project: providing services to taxonomists for standard genome sequencing and annotation.</title>
        <authorList>
            <consortium name="The Broad Institute Genomics Platform"/>
            <consortium name="The Broad Institute Genome Sequencing Center for Infectious Disease"/>
            <person name="Wu L."/>
            <person name="Ma J."/>
        </authorList>
    </citation>
    <scope>NUCLEOTIDE SEQUENCE [LARGE SCALE GENOMIC DNA]</scope>
    <source>
        <strain evidence="3">JCM 18306</strain>
    </source>
</reference>
<dbReference type="EMBL" id="BAABJR010000023">
    <property type="protein sequence ID" value="GAA5215854.1"/>
    <property type="molecule type" value="Genomic_DNA"/>
</dbReference>
<name>A0ABP9TEU5_9ACTN</name>
<proteinExistence type="predicted"/>
<feature type="compositionally biased region" description="Basic residues" evidence="1">
    <location>
        <begin position="87"/>
        <end position="96"/>
    </location>
</feature>
<gene>
    <name evidence="2" type="ORF">GCM10023323_66550</name>
</gene>
<feature type="compositionally biased region" description="Low complexity" evidence="1">
    <location>
        <begin position="53"/>
        <end position="76"/>
    </location>
</feature>
<comment type="caution">
    <text evidence="2">The sequence shown here is derived from an EMBL/GenBank/DDBJ whole genome shotgun (WGS) entry which is preliminary data.</text>
</comment>
<keyword evidence="3" id="KW-1185">Reference proteome</keyword>
<protein>
    <submittedName>
        <fullName evidence="2">Uncharacterized protein</fullName>
    </submittedName>
</protein>
<sequence length="105" mass="11276">MSGCSLPPYALRIIHSRIRVADPGSHQEDDQVVVGMSESQNPFLAATVQEHPAATARAGPAQAFKETASAGAGASDSGRDAFSWCRGPRRVRRPQRGRASDPWTF</sequence>
<feature type="region of interest" description="Disordered" evidence="1">
    <location>
        <begin position="52"/>
        <end position="105"/>
    </location>
</feature>
<evidence type="ECO:0000313" key="3">
    <source>
        <dbReference type="Proteomes" id="UP001499878"/>
    </source>
</evidence>
<evidence type="ECO:0000313" key="2">
    <source>
        <dbReference type="EMBL" id="GAA5215854.1"/>
    </source>
</evidence>